<gene>
    <name evidence="2" type="ORF">LIER_17376</name>
</gene>
<evidence type="ECO:0000313" key="2">
    <source>
        <dbReference type="EMBL" id="GAA0160938.1"/>
    </source>
</evidence>
<dbReference type="AlphaFoldDB" id="A0AAV3QEF9"/>
<keyword evidence="3" id="KW-1185">Reference proteome</keyword>
<proteinExistence type="predicted"/>
<reference evidence="2 3" key="1">
    <citation type="submission" date="2024-01" db="EMBL/GenBank/DDBJ databases">
        <title>The complete chloroplast genome sequence of Lithospermum erythrorhizon: insights into the phylogenetic relationship among Boraginaceae species and the maternal lineages of purple gromwells.</title>
        <authorList>
            <person name="Okada T."/>
            <person name="Watanabe K."/>
        </authorList>
    </citation>
    <scope>NUCLEOTIDE SEQUENCE [LARGE SCALE GENOMIC DNA]</scope>
</reference>
<accession>A0AAV3QEF9</accession>
<dbReference type="EMBL" id="BAABME010004034">
    <property type="protein sequence ID" value="GAA0160938.1"/>
    <property type="molecule type" value="Genomic_DNA"/>
</dbReference>
<name>A0AAV3QEF9_LITER</name>
<evidence type="ECO:0000313" key="3">
    <source>
        <dbReference type="Proteomes" id="UP001454036"/>
    </source>
</evidence>
<sequence>MLGMNISRDSCCRVNPVDPNTPKHTSNRGGDDAAMAELTPPLGRVLSFKDSPVLAKTIYAGKDSEGLHFPIQLILLLLVKVRLVAHCSGFC</sequence>
<protein>
    <submittedName>
        <fullName evidence="2">Uncharacterized protein</fullName>
    </submittedName>
</protein>
<evidence type="ECO:0000256" key="1">
    <source>
        <dbReference type="SAM" id="MobiDB-lite"/>
    </source>
</evidence>
<organism evidence="2 3">
    <name type="scientific">Lithospermum erythrorhizon</name>
    <name type="common">Purple gromwell</name>
    <name type="synonym">Lithospermum officinale var. erythrorhizon</name>
    <dbReference type="NCBI Taxonomy" id="34254"/>
    <lineage>
        <taxon>Eukaryota</taxon>
        <taxon>Viridiplantae</taxon>
        <taxon>Streptophyta</taxon>
        <taxon>Embryophyta</taxon>
        <taxon>Tracheophyta</taxon>
        <taxon>Spermatophyta</taxon>
        <taxon>Magnoliopsida</taxon>
        <taxon>eudicotyledons</taxon>
        <taxon>Gunneridae</taxon>
        <taxon>Pentapetalae</taxon>
        <taxon>asterids</taxon>
        <taxon>lamiids</taxon>
        <taxon>Boraginales</taxon>
        <taxon>Boraginaceae</taxon>
        <taxon>Boraginoideae</taxon>
        <taxon>Lithospermeae</taxon>
        <taxon>Lithospermum</taxon>
    </lineage>
</organism>
<dbReference type="Proteomes" id="UP001454036">
    <property type="component" value="Unassembled WGS sequence"/>
</dbReference>
<comment type="caution">
    <text evidence="2">The sequence shown here is derived from an EMBL/GenBank/DDBJ whole genome shotgun (WGS) entry which is preliminary data.</text>
</comment>
<feature type="region of interest" description="Disordered" evidence="1">
    <location>
        <begin position="15"/>
        <end position="34"/>
    </location>
</feature>